<keyword evidence="2" id="KW-1185">Reference proteome</keyword>
<dbReference type="EMBL" id="JBBMQO010000004">
    <property type="protein sequence ID" value="MEM5501628.1"/>
    <property type="molecule type" value="Genomic_DNA"/>
</dbReference>
<organism evidence="1 2">
    <name type="scientific">Ahrensia kielensis</name>
    <dbReference type="NCBI Taxonomy" id="76980"/>
    <lineage>
        <taxon>Bacteria</taxon>
        <taxon>Pseudomonadati</taxon>
        <taxon>Pseudomonadota</taxon>
        <taxon>Alphaproteobacteria</taxon>
        <taxon>Hyphomicrobiales</taxon>
        <taxon>Ahrensiaceae</taxon>
        <taxon>Ahrensia</taxon>
    </lineage>
</organism>
<dbReference type="Proteomes" id="UP001477870">
    <property type="component" value="Unassembled WGS sequence"/>
</dbReference>
<sequence length="103" mass="11532">MFTSTAQITTERANGYLQQLCKHFGHKVEVQFDPKSGLIKLPFGTCALNADQNILDMTVSAETQAELTKVRRVIASHLERFAFRENPKIVWRELAAPSSATNP</sequence>
<gene>
    <name evidence="1" type="ORF">WNY59_08510</name>
</gene>
<comment type="caution">
    <text evidence="1">The sequence shown here is derived from an EMBL/GenBank/DDBJ whole genome shotgun (WGS) entry which is preliminary data.</text>
</comment>
<dbReference type="InterPro" id="IPR014543">
    <property type="entry name" value="UCP028291"/>
</dbReference>
<protein>
    <submittedName>
        <fullName evidence="1">DUF2218 domain-containing protein</fullName>
    </submittedName>
</protein>
<reference evidence="1 2" key="1">
    <citation type="submission" date="2024-03" db="EMBL/GenBank/DDBJ databases">
        <title>Community enrichment and isolation of bacterial strains for fucoidan degradation.</title>
        <authorList>
            <person name="Sichert A."/>
        </authorList>
    </citation>
    <scope>NUCLEOTIDE SEQUENCE [LARGE SCALE GENOMIC DNA]</scope>
    <source>
        <strain evidence="1 2">AS62</strain>
    </source>
</reference>
<evidence type="ECO:0000313" key="2">
    <source>
        <dbReference type="Proteomes" id="UP001477870"/>
    </source>
</evidence>
<accession>A0ABU9T672</accession>
<dbReference type="RefSeq" id="WP_342848090.1">
    <property type="nucleotide sequence ID" value="NZ_JBBMQO010000004.1"/>
</dbReference>
<proteinExistence type="predicted"/>
<dbReference type="PIRSF" id="PIRSF028291">
    <property type="entry name" value="UCP028291"/>
    <property type="match status" value="1"/>
</dbReference>
<dbReference type="Pfam" id="PF09981">
    <property type="entry name" value="DUF2218"/>
    <property type="match status" value="1"/>
</dbReference>
<dbReference type="Gene3D" id="3.30.310.50">
    <property type="entry name" value="Alpha-D-phosphohexomutase, C-terminal domain"/>
    <property type="match status" value="1"/>
</dbReference>
<name>A0ABU9T672_9HYPH</name>
<evidence type="ECO:0000313" key="1">
    <source>
        <dbReference type="EMBL" id="MEM5501628.1"/>
    </source>
</evidence>